<keyword evidence="3" id="KW-0862">Zinc</keyword>
<keyword evidence="6" id="KW-1185">Reference proteome</keyword>
<evidence type="ECO:0000313" key="5">
    <source>
        <dbReference type="EMBL" id="KZT60083.1"/>
    </source>
</evidence>
<evidence type="ECO:0000256" key="3">
    <source>
        <dbReference type="ARBA" id="ARBA00022833"/>
    </source>
</evidence>
<dbReference type="Proteomes" id="UP000076842">
    <property type="component" value="Unassembled WGS sequence"/>
</dbReference>
<dbReference type="PROSITE" id="PS50280">
    <property type="entry name" value="SET"/>
    <property type="match status" value="1"/>
</dbReference>
<dbReference type="Pfam" id="PF01753">
    <property type="entry name" value="zf-MYND"/>
    <property type="match status" value="1"/>
</dbReference>
<dbReference type="InterPro" id="IPR002893">
    <property type="entry name" value="Znf_MYND"/>
</dbReference>
<dbReference type="InterPro" id="IPR011990">
    <property type="entry name" value="TPR-like_helical_dom_sf"/>
</dbReference>
<dbReference type="SUPFAM" id="SSF82199">
    <property type="entry name" value="SET domain"/>
    <property type="match status" value="1"/>
</dbReference>
<dbReference type="InterPro" id="IPR046341">
    <property type="entry name" value="SET_dom_sf"/>
</dbReference>
<keyword evidence="1" id="KW-0479">Metal-binding</keyword>
<dbReference type="EMBL" id="KV423934">
    <property type="protein sequence ID" value="KZT60083.1"/>
    <property type="molecule type" value="Genomic_DNA"/>
</dbReference>
<dbReference type="Gene3D" id="6.10.140.2220">
    <property type="match status" value="1"/>
</dbReference>
<gene>
    <name evidence="5" type="ORF">CALCODRAFT_149534</name>
</gene>
<dbReference type="CDD" id="cd20071">
    <property type="entry name" value="SET_SMYD"/>
    <property type="match status" value="1"/>
</dbReference>
<dbReference type="PANTHER" id="PTHR12197">
    <property type="entry name" value="HISTONE-LYSINE N-METHYLTRANSFERASE SMYD"/>
    <property type="match status" value="1"/>
</dbReference>
<dbReference type="InterPro" id="IPR001214">
    <property type="entry name" value="SET_dom"/>
</dbReference>
<reference evidence="5 6" key="1">
    <citation type="journal article" date="2016" name="Mol. Biol. Evol.">
        <title>Comparative Genomics of Early-Diverging Mushroom-Forming Fungi Provides Insights into the Origins of Lignocellulose Decay Capabilities.</title>
        <authorList>
            <person name="Nagy L.G."/>
            <person name="Riley R."/>
            <person name="Tritt A."/>
            <person name="Adam C."/>
            <person name="Daum C."/>
            <person name="Floudas D."/>
            <person name="Sun H."/>
            <person name="Yadav J.S."/>
            <person name="Pangilinan J."/>
            <person name="Larsson K.H."/>
            <person name="Matsuura K."/>
            <person name="Barry K."/>
            <person name="Labutti K."/>
            <person name="Kuo R."/>
            <person name="Ohm R.A."/>
            <person name="Bhattacharya S.S."/>
            <person name="Shirouzu T."/>
            <person name="Yoshinaga Y."/>
            <person name="Martin F.M."/>
            <person name="Grigoriev I.V."/>
            <person name="Hibbett D.S."/>
        </authorList>
    </citation>
    <scope>NUCLEOTIDE SEQUENCE [LARGE SCALE GENOMIC DNA]</scope>
    <source>
        <strain evidence="5 6">HHB12733</strain>
    </source>
</reference>
<name>A0A165I3H6_9BASI</name>
<dbReference type="InParanoid" id="A0A165I3H6"/>
<evidence type="ECO:0000259" key="4">
    <source>
        <dbReference type="PROSITE" id="PS50280"/>
    </source>
</evidence>
<dbReference type="PANTHER" id="PTHR12197:SF251">
    <property type="entry name" value="EG:BACR7C10.4 PROTEIN"/>
    <property type="match status" value="1"/>
</dbReference>
<proteinExistence type="predicted"/>
<dbReference type="GO" id="GO:0005634">
    <property type="term" value="C:nucleus"/>
    <property type="evidence" value="ECO:0007669"/>
    <property type="project" value="TreeGrafter"/>
</dbReference>
<accession>A0A165I3H6</accession>
<dbReference type="Gene3D" id="1.25.40.10">
    <property type="entry name" value="Tetratricopeptide repeat domain"/>
    <property type="match status" value="1"/>
</dbReference>
<evidence type="ECO:0000313" key="6">
    <source>
        <dbReference type="Proteomes" id="UP000076842"/>
    </source>
</evidence>
<keyword evidence="2" id="KW-0863">Zinc-finger</keyword>
<dbReference type="Pfam" id="PF00856">
    <property type="entry name" value="SET"/>
    <property type="match status" value="1"/>
</dbReference>
<dbReference type="PROSITE" id="PS01360">
    <property type="entry name" value="ZF_MYND_1"/>
    <property type="match status" value="1"/>
</dbReference>
<sequence length="497" mass="55601">MAAETNDRVVPGIDQYFRMAKHPTRRSAARALRDIPSGLTIMTETAVTAVLADDQRGKRCDACFKVNPKLIQCPKCKEVWYCDDQCLQRLRDAHHTRLCPSLEVLLNALQAQVSGDAEACRLARKDVLLLLQLVCTLYSTPEAQDIIPRVVTDPPTQPLDFDNPASVFAHLLPAKDPPRFPVPYPFFPVVSDAPRAGQRHRDKILLYLANRFHNNNFGCWTSDMEPLADGIFPVASRVFNHSCRPNCVIIYEITPKGLVLEVKAVRRIAKDEELTISYVDPAIWLGARRSLLKMNYDFVCDCPKCVAEGEKKLYTSSTWLTEEEMVDAGADLMKLMLPFPPEQKVTPQRPLLAPVPISRGIEELPRNVLPMFNSTNLPKVAQRFSDAAHDGEHSAAVSCGKLVLAIYLVHYTSFWPMVGLHCFELSKAMWNEYVAAPSPTATGRRQQLFEALCCAEWGFHILGVSVARNGDGGSSIGPTEEIHRFRAHVLAEWKSLP</sequence>
<dbReference type="Gene3D" id="2.170.270.10">
    <property type="entry name" value="SET domain"/>
    <property type="match status" value="2"/>
</dbReference>
<protein>
    <submittedName>
        <fullName evidence="5">SET domain-containing protein</fullName>
    </submittedName>
</protein>
<organism evidence="5 6">
    <name type="scientific">Calocera cornea HHB12733</name>
    <dbReference type="NCBI Taxonomy" id="1353952"/>
    <lineage>
        <taxon>Eukaryota</taxon>
        <taxon>Fungi</taxon>
        <taxon>Dikarya</taxon>
        <taxon>Basidiomycota</taxon>
        <taxon>Agaricomycotina</taxon>
        <taxon>Dacrymycetes</taxon>
        <taxon>Dacrymycetales</taxon>
        <taxon>Dacrymycetaceae</taxon>
        <taxon>Calocera</taxon>
    </lineage>
</organism>
<dbReference type="InterPro" id="IPR050869">
    <property type="entry name" value="H3K4_H4K5_MeTrfase"/>
</dbReference>
<feature type="domain" description="SET" evidence="4">
    <location>
        <begin position="15"/>
        <end position="279"/>
    </location>
</feature>
<dbReference type="OrthoDB" id="5945798at2759"/>
<dbReference type="STRING" id="1353952.A0A165I3H6"/>
<evidence type="ECO:0000256" key="2">
    <source>
        <dbReference type="ARBA" id="ARBA00022771"/>
    </source>
</evidence>
<dbReference type="AlphaFoldDB" id="A0A165I3H6"/>
<dbReference type="Gene3D" id="1.10.220.160">
    <property type="match status" value="1"/>
</dbReference>
<dbReference type="GO" id="GO:0008270">
    <property type="term" value="F:zinc ion binding"/>
    <property type="evidence" value="ECO:0007669"/>
    <property type="project" value="UniProtKB-KW"/>
</dbReference>
<evidence type="ECO:0000256" key="1">
    <source>
        <dbReference type="ARBA" id="ARBA00022723"/>
    </source>
</evidence>